<evidence type="ECO:0000313" key="3">
    <source>
        <dbReference type="Proteomes" id="UP001174934"/>
    </source>
</evidence>
<accession>A0AA39XKC3</accession>
<reference evidence="2" key="1">
    <citation type="submission" date="2023-06" db="EMBL/GenBank/DDBJ databases">
        <title>Genome-scale phylogeny and comparative genomics of the fungal order Sordariales.</title>
        <authorList>
            <consortium name="Lawrence Berkeley National Laboratory"/>
            <person name="Hensen N."/>
            <person name="Bonometti L."/>
            <person name="Westerberg I."/>
            <person name="Brannstrom I.O."/>
            <person name="Guillou S."/>
            <person name="Cros-Aarteil S."/>
            <person name="Calhoun S."/>
            <person name="Haridas S."/>
            <person name="Kuo A."/>
            <person name="Mondo S."/>
            <person name="Pangilinan J."/>
            <person name="Riley R."/>
            <person name="LaButti K."/>
            <person name="Andreopoulos B."/>
            <person name="Lipzen A."/>
            <person name="Chen C."/>
            <person name="Yanf M."/>
            <person name="Daum C."/>
            <person name="Ng V."/>
            <person name="Clum A."/>
            <person name="Steindorff A."/>
            <person name="Ohm R."/>
            <person name="Martin F."/>
            <person name="Silar P."/>
            <person name="Natvig D."/>
            <person name="Lalanne C."/>
            <person name="Gautier V."/>
            <person name="Ament-velasquez S.L."/>
            <person name="Kruys A."/>
            <person name="Hutchinson M.I."/>
            <person name="Powell A.J."/>
            <person name="Barry K."/>
            <person name="Miller A.N."/>
            <person name="Grigoriev I.V."/>
            <person name="Debuchy R."/>
            <person name="Gladieux P."/>
            <person name="Thoren M.H."/>
            <person name="Johannesson H."/>
        </authorList>
    </citation>
    <scope>NUCLEOTIDE SEQUENCE</scope>
    <source>
        <strain evidence="2">SMH3391-2</strain>
    </source>
</reference>
<feature type="region of interest" description="Disordered" evidence="1">
    <location>
        <begin position="156"/>
        <end position="187"/>
    </location>
</feature>
<feature type="compositionally biased region" description="Polar residues" evidence="1">
    <location>
        <begin position="165"/>
        <end position="176"/>
    </location>
</feature>
<keyword evidence="3" id="KW-1185">Reference proteome</keyword>
<organism evidence="2 3">
    <name type="scientific">Bombardia bombarda</name>
    <dbReference type="NCBI Taxonomy" id="252184"/>
    <lineage>
        <taxon>Eukaryota</taxon>
        <taxon>Fungi</taxon>
        <taxon>Dikarya</taxon>
        <taxon>Ascomycota</taxon>
        <taxon>Pezizomycotina</taxon>
        <taxon>Sordariomycetes</taxon>
        <taxon>Sordariomycetidae</taxon>
        <taxon>Sordariales</taxon>
        <taxon>Lasiosphaeriaceae</taxon>
        <taxon>Bombardia</taxon>
    </lineage>
</organism>
<evidence type="ECO:0000256" key="1">
    <source>
        <dbReference type="SAM" id="MobiDB-lite"/>
    </source>
</evidence>
<feature type="region of interest" description="Disordered" evidence="1">
    <location>
        <begin position="96"/>
        <end position="116"/>
    </location>
</feature>
<dbReference type="EMBL" id="JAULSR010000001">
    <property type="protein sequence ID" value="KAK0635612.1"/>
    <property type="molecule type" value="Genomic_DNA"/>
</dbReference>
<name>A0AA39XKC3_9PEZI</name>
<sequence length="228" mass="25466">MNEGDVLLLNSRGRGLRMRWLLSPVREPKSSDGMAKGGMSRKEALARDSAEKGSYEFERILCPVSHTNAGQRETGLWNEQPRTPLHRSGWVLNQPVQPSPHRAAASRDCRPAPGQRTAKWDAVDSYAAYHAGTHLAKMESCLKRRSETKVHGLSGLVPTVDRRQGSPQIPGRSQSKNQDRLAPPTDGQAHMMWLPRLCHCIAYANGRQQDLLEFWLQTKTGRQLVDVG</sequence>
<protein>
    <submittedName>
        <fullName evidence="2">Uncharacterized protein</fullName>
    </submittedName>
</protein>
<gene>
    <name evidence="2" type="ORF">B0T17DRAFT_503125</name>
</gene>
<dbReference type="Proteomes" id="UP001174934">
    <property type="component" value="Unassembled WGS sequence"/>
</dbReference>
<dbReference type="AlphaFoldDB" id="A0AA39XKC3"/>
<evidence type="ECO:0000313" key="2">
    <source>
        <dbReference type="EMBL" id="KAK0635612.1"/>
    </source>
</evidence>
<proteinExistence type="predicted"/>
<comment type="caution">
    <text evidence="2">The sequence shown here is derived from an EMBL/GenBank/DDBJ whole genome shotgun (WGS) entry which is preliminary data.</text>
</comment>